<dbReference type="EMBL" id="JAUSRA010000001">
    <property type="protein sequence ID" value="MDP9795437.1"/>
    <property type="molecule type" value="Genomic_DNA"/>
</dbReference>
<proteinExistence type="predicted"/>
<protein>
    <submittedName>
        <fullName evidence="3">RimJ/RimL family protein N-acetyltransferase</fullName>
    </submittedName>
</protein>
<dbReference type="SUPFAM" id="SSF55729">
    <property type="entry name" value="Acyl-CoA N-acyltransferases (Nat)"/>
    <property type="match status" value="1"/>
</dbReference>
<evidence type="ECO:0000256" key="1">
    <source>
        <dbReference type="SAM" id="MobiDB-lite"/>
    </source>
</evidence>
<evidence type="ECO:0000313" key="3">
    <source>
        <dbReference type="EMBL" id="MDP9795437.1"/>
    </source>
</evidence>
<dbReference type="Pfam" id="PF13302">
    <property type="entry name" value="Acetyltransf_3"/>
    <property type="match status" value="1"/>
</dbReference>
<dbReference type="RefSeq" id="WP_306831252.1">
    <property type="nucleotide sequence ID" value="NZ_JAUSRA010000001.1"/>
</dbReference>
<evidence type="ECO:0000313" key="4">
    <source>
        <dbReference type="Proteomes" id="UP001240984"/>
    </source>
</evidence>
<sequence>MPARPLPVLCRPNDLHVAQTARLWIVTGRVTDHARWTRQLADDPEPAAEWPAELLRQGRGVLLGPVADSIAYGEGQALMPIDPSRLFIAAISRSTHHLIGGMTLTGDELLGGIGRTHRRQGYGREMLAAVCQLAHRHFDVPRLTAVSAPGNEAARRWLAGAGFTPDGTAGVTLDGTAGFTSDGTAGVTPDGAGWERSDAGHSLRCPRPRSASAR</sequence>
<keyword evidence="4" id="KW-1185">Reference proteome</keyword>
<comment type="caution">
    <text evidence="3">The sequence shown here is derived from an EMBL/GenBank/DDBJ whole genome shotgun (WGS) entry which is preliminary data.</text>
</comment>
<reference evidence="3 4" key="1">
    <citation type="submission" date="2023-07" db="EMBL/GenBank/DDBJ databases">
        <title>Sequencing the genomes of 1000 actinobacteria strains.</title>
        <authorList>
            <person name="Klenk H.-P."/>
        </authorList>
    </citation>
    <scope>NUCLEOTIDE SEQUENCE [LARGE SCALE GENOMIC DNA]</scope>
    <source>
        <strain evidence="3 4">DSM 44710</strain>
    </source>
</reference>
<name>A0ABT9MVH4_9ACTN</name>
<dbReference type="InterPro" id="IPR000182">
    <property type="entry name" value="GNAT_dom"/>
</dbReference>
<feature type="domain" description="N-acetyltransferase" evidence="2">
    <location>
        <begin position="99"/>
        <end position="164"/>
    </location>
</feature>
<gene>
    <name evidence="3" type="ORF">J2S43_003949</name>
</gene>
<dbReference type="Gene3D" id="3.40.630.30">
    <property type="match status" value="1"/>
</dbReference>
<dbReference type="InterPro" id="IPR016181">
    <property type="entry name" value="Acyl_CoA_acyltransferase"/>
</dbReference>
<dbReference type="Proteomes" id="UP001240984">
    <property type="component" value="Unassembled WGS sequence"/>
</dbReference>
<evidence type="ECO:0000259" key="2">
    <source>
        <dbReference type="Pfam" id="PF13302"/>
    </source>
</evidence>
<feature type="region of interest" description="Disordered" evidence="1">
    <location>
        <begin position="179"/>
        <end position="214"/>
    </location>
</feature>
<accession>A0ABT9MVH4</accession>
<organism evidence="3 4">
    <name type="scientific">Catenuloplanes nepalensis</name>
    <dbReference type="NCBI Taxonomy" id="587533"/>
    <lineage>
        <taxon>Bacteria</taxon>
        <taxon>Bacillati</taxon>
        <taxon>Actinomycetota</taxon>
        <taxon>Actinomycetes</taxon>
        <taxon>Micromonosporales</taxon>
        <taxon>Micromonosporaceae</taxon>
        <taxon>Catenuloplanes</taxon>
    </lineage>
</organism>